<evidence type="ECO:0000256" key="1">
    <source>
        <dbReference type="ARBA" id="ARBA00004651"/>
    </source>
</evidence>
<feature type="transmembrane region" description="Helical" evidence="10">
    <location>
        <begin position="353"/>
        <end position="371"/>
    </location>
</feature>
<keyword evidence="4 9" id="KW-0808">Transferase</keyword>
<evidence type="ECO:0000256" key="2">
    <source>
        <dbReference type="ARBA" id="ARBA00010323"/>
    </source>
</evidence>
<gene>
    <name evidence="11" type="ORF">SAMN02745190_01857</name>
</gene>
<feature type="transmembrane region" description="Helical" evidence="10">
    <location>
        <begin position="414"/>
        <end position="438"/>
    </location>
</feature>
<protein>
    <submittedName>
        <fullName evidence="11">Alginate O-acetyltransferase complex protein AlgI</fullName>
    </submittedName>
</protein>
<dbReference type="PIRSF" id="PIRSF016636">
    <property type="entry name" value="AlgI_DltB"/>
    <property type="match status" value="1"/>
</dbReference>
<dbReference type="STRING" id="1123243.SAMN02745190_01857"/>
<comment type="subcellular location">
    <subcellularLocation>
        <location evidence="1">Cell membrane</location>
        <topology evidence="1">Multi-pass membrane protein</topology>
    </subcellularLocation>
</comment>
<evidence type="ECO:0000256" key="6">
    <source>
        <dbReference type="ARBA" id="ARBA00022989"/>
    </source>
</evidence>
<reference evidence="11 12" key="1">
    <citation type="submission" date="2016-11" db="EMBL/GenBank/DDBJ databases">
        <authorList>
            <person name="Jaros S."/>
            <person name="Januszkiewicz K."/>
            <person name="Wedrychowicz H."/>
        </authorList>
    </citation>
    <scope>NUCLEOTIDE SEQUENCE [LARGE SCALE GENOMIC DNA]</scope>
    <source>
        <strain evidence="11 12">DSM 10502</strain>
    </source>
</reference>
<organism evidence="11 12">
    <name type="scientific">Schwartzia succinivorans DSM 10502</name>
    <dbReference type="NCBI Taxonomy" id="1123243"/>
    <lineage>
        <taxon>Bacteria</taxon>
        <taxon>Bacillati</taxon>
        <taxon>Bacillota</taxon>
        <taxon>Negativicutes</taxon>
        <taxon>Selenomonadales</taxon>
        <taxon>Selenomonadaceae</taxon>
        <taxon>Schwartzia</taxon>
    </lineage>
</organism>
<dbReference type="PIRSF" id="PIRSF500217">
    <property type="entry name" value="AlgI"/>
    <property type="match status" value="1"/>
</dbReference>
<feature type="transmembrane region" description="Helical" evidence="10">
    <location>
        <begin position="116"/>
        <end position="134"/>
    </location>
</feature>
<feature type="transmembrane region" description="Helical" evidence="10">
    <location>
        <begin position="146"/>
        <end position="166"/>
    </location>
</feature>
<dbReference type="OrthoDB" id="9805788at2"/>
<proteinExistence type="inferred from homology"/>
<evidence type="ECO:0000256" key="7">
    <source>
        <dbReference type="ARBA" id="ARBA00023136"/>
    </source>
</evidence>
<keyword evidence="6 10" id="KW-1133">Transmembrane helix</keyword>
<evidence type="ECO:0000256" key="10">
    <source>
        <dbReference type="SAM" id="Phobius"/>
    </source>
</evidence>
<sequence>MLFNSYAFICVYLPIVFAGFFLTARYVGHRAATLLLVAASFTFYGYWDIRYVPLLFTSILFNYFMGKNIGETSRKKLWLIIGLTGNIALLGYFKYTDFFIATINDLSGNAFDLPNIILPLGISFFTFTQSAYLVDVYRNEAAKHDFLTYCEFVTIFPHLIAGPIISHKEMLPQFTSEKTFHVNIENVALGLTLFVMGLAKKVLIADNLAPIVNKVFSMADNLTFFEAWIGALSYTFQLYFDFSGYSEMAIGLGLMFNLKFPVNFNSPYQAQSMIDFWRRWHMTLGQWVKDYLYVPMGGNRDGEFMKMRNLFVSMLLIGLWHGAGWTFILWGGLHGVFLMVNHCWRRLKINLPGVVNWGLTFMCVVVCWVFFRANSVGDAVAVLSAMVNVHNIALPDGGFYAKYLSFLSQYGVQFIKWTVTSSLLNTGALLVVLTVVLACFPNPQLFISRMQSHPRRMTVLAGVLGMLFAIILHSMGYVESEFLYFQF</sequence>
<comment type="similarity">
    <text evidence="2 9">Belongs to the membrane-bound acyltransferase family.</text>
</comment>
<dbReference type="InterPro" id="IPR004299">
    <property type="entry name" value="MBOAT_fam"/>
</dbReference>
<dbReference type="Pfam" id="PF03062">
    <property type="entry name" value="MBOAT"/>
    <property type="match status" value="1"/>
</dbReference>
<keyword evidence="8 9" id="KW-0012">Acyltransferase</keyword>
<feature type="transmembrane region" description="Helical" evidence="10">
    <location>
        <begin position="77"/>
        <end position="96"/>
    </location>
</feature>
<evidence type="ECO:0000313" key="12">
    <source>
        <dbReference type="Proteomes" id="UP000184404"/>
    </source>
</evidence>
<name>A0A1M4YYZ1_9FIRM</name>
<dbReference type="InterPro" id="IPR051085">
    <property type="entry name" value="MB_O-acyltransferase"/>
</dbReference>
<keyword evidence="7 9" id="KW-0472">Membrane</keyword>
<feature type="transmembrane region" description="Helical" evidence="10">
    <location>
        <begin position="376"/>
        <end position="394"/>
    </location>
</feature>
<evidence type="ECO:0000256" key="5">
    <source>
        <dbReference type="ARBA" id="ARBA00022692"/>
    </source>
</evidence>
<dbReference type="GO" id="GO:0042121">
    <property type="term" value="P:alginic acid biosynthetic process"/>
    <property type="evidence" value="ECO:0007669"/>
    <property type="project" value="InterPro"/>
</dbReference>
<evidence type="ECO:0000256" key="4">
    <source>
        <dbReference type="ARBA" id="ARBA00022679"/>
    </source>
</evidence>
<dbReference type="InterPro" id="IPR024194">
    <property type="entry name" value="Ac/AlaTfrase_AlgI/DltB"/>
</dbReference>
<dbReference type="InterPro" id="IPR028362">
    <property type="entry name" value="AlgI"/>
</dbReference>
<evidence type="ECO:0000256" key="9">
    <source>
        <dbReference type="PIRNR" id="PIRNR016636"/>
    </source>
</evidence>
<dbReference type="GO" id="GO:0016746">
    <property type="term" value="F:acyltransferase activity"/>
    <property type="evidence" value="ECO:0007669"/>
    <property type="project" value="UniProtKB-KW"/>
</dbReference>
<dbReference type="GO" id="GO:0005886">
    <property type="term" value="C:plasma membrane"/>
    <property type="evidence" value="ECO:0007669"/>
    <property type="project" value="UniProtKB-SubCell"/>
</dbReference>
<dbReference type="PANTHER" id="PTHR13285:SF23">
    <property type="entry name" value="TEICHOIC ACID D-ALANYLTRANSFERASE"/>
    <property type="match status" value="1"/>
</dbReference>
<dbReference type="AlphaFoldDB" id="A0A1M4YYZ1"/>
<dbReference type="PANTHER" id="PTHR13285">
    <property type="entry name" value="ACYLTRANSFERASE"/>
    <property type="match status" value="1"/>
</dbReference>
<dbReference type="Proteomes" id="UP000184404">
    <property type="component" value="Unassembled WGS sequence"/>
</dbReference>
<keyword evidence="5 10" id="KW-0812">Transmembrane</keyword>
<feature type="transmembrane region" description="Helical" evidence="10">
    <location>
        <begin position="186"/>
        <end position="204"/>
    </location>
</feature>
<feature type="transmembrane region" description="Helical" evidence="10">
    <location>
        <begin position="53"/>
        <end position="70"/>
    </location>
</feature>
<feature type="transmembrane region" description="Helical" evidence="10">
    <location>
        <begin position="6"/>
        <end position="24"/>
    </location>
</feature>
<feature type="transmembrane region" description="Helical" evidence="10">
    <location>
        <begin position="310"/>
        <end position="333"/>
    </location>
</feature>
<evidence type="ECO:0000313" key="11">
    <source>
        <dbReference type="EMBL" id="SHF10960.1"/>
    </source>
</evidence>
<keyword evidence="3 9" id="KW-1003">Cell membrane</keyword>
<feature type="transmembrane region" description="Helical" evidence="10">
    <location>
        <begin position="459"/>
        <end position="478"/>
    </location>
</feature>
<evidence type="ECO:0000256" key="8">
    <source>
        <dbReference type="ARBA" id="ARBA00023315"/>
    </source>
</evidence>
<evidence type="ECO:0000256" key="3">
    <source>
        <dbReference type="ARBA" id="ARBA00022475"/>
    </source>
</evidence>
<accession>A0A1M4YYZ1</accession>
<dbReference type="EMBL" id="FQUG01000007">
    <property type="protein sequence ID" value="SHF10960.1"/>
    <property type="molecule type" value="Genomic_DNA"/>
</dbReference>
<keyword evidence="12" id="KW-1185">Reference proteome</keyword>